<proteinExistence type="predicted"/>
<keyword evidence="1" id="KW-0489">Methyltransferase</keyword>
<feature type="non-terminal residue" evidence="4">
    <location>
        <position position="1"/>
    </location>
</feature>
<gene>
    <name evidence="4" type="ORF">S12H4_57695</name>
</gene>
<dbReference type="InterPro" id="IPR036589">
    <property type="entry name" value="HCY_dom_sf"/>
</dbReference>
<dbReference type="EMBL" id="BARW01037354">
    <property type="protein sequence ID" value="GAJ24186.1"/>
    <property type="molecule type" value="Genomic_DNA"/>
</dbReference>
<evidence type="ECO:0000313" key="4">
    <source>
        <dbReference type="EMBL" id="GAJ24186.1"/>
    </source>
</evidence>
<dbReference type="AlphaFoldDB" id="X1VY17"/>
<evidence type="ECO:0000256" key="2">
    <source>
        <dbReference type="ARBA" id="ARBA00022679"/>
    </source>
</evidence>
<organism evidence="4">
    <name type="scientific">marine sediment metagenome</name>
    <dbReference type="NCBI Taxonomy" id="412755"/>
    <lineage>
        <taxon>unclassified sequences</taxon>
        <taxon>metagenomes</taxon>
        <taxon>ecological metagenomes</taxon>
    </lineage>
</organism>
<protein>
    <recommendedName>
        <fullName evidence="3">Hcy-binding domain-containing protein</fullName>
    </recommendedName>
</protein>
<dbReference type="SUPFAM" id="SSF82282">
    <property type="entry name" value="Homocysteine S-methyltransferase"/>
    <property type="match status" value="1"/>
</dbReference>
<comment type="caution">
    <text evidence="4">The sequence shown here is derived from an EMBL/GenBank/DDBJ whole genome shotgun (WGS) entry which is preliminary data.</text>
</comment>
<dbReference type="InterPro" id="IPR003726">
    <property type="entry name" value="HCY_dom"/>
</dbReference>
<evidence type="ECO:0000259" key="3">
    <source>
        <dbReference type="Pfam" id="PF02574"/>
    </source>
</evidence>
<dbReference type="Gene3D" id="3.20.20.330">
    <property type="entry name" value="Homocysteine-binding-like domain"/>
    <property type="match status" value="1"/>
</dbReference>
<dbReference type="Pfam" id="PF02574">
    <property type="entry name" value="S-methyl_trans"/>
    <property type="match status" value="1"/>
</dbReference>
<keyword evidence="2" id="KW-0808">Transferase</keyword>
<sequence length="45" mass="4981">ETPETMASNIAKFLPYKPSIIGACCGSTPEHIREIIKVIRSYNNS</sequence>
<dbReference type="GO" id="GO:0008168">
    <property type="term" value="F:methyltransferase activity"/>
    <property type="evidence" value="ECO:0007669"/>
    <property type="project" value="UniProtKB-KW"/>
</dbReference>
<dbReference type="GO" id="GO:0032259">
    <property type="term" value="P:methylation"/>
    <property type="evidence" value="ECO:0007669"/>
    <property type="project" value="UniProtKB-KW"/>
</dbReference>
<name>X1VY17_9ZZZZ</name>
<accession>X1VY17</accession>
<feature type="domain" description="Hcy-binding" evidence="3">
    <location>
        <begin position="1"/>
        <end position="38"/>
    </location>
</feature>
<reference evidence="4" key="1">
    <citation type="journal article" date="2014" name="Front. Microbiol.">
        <title>High frequency of phylogenetically diverse reductive dehalogenase-homologous genes in deep subseafloor sedimentary metagenomes.</title>
        <authorList>
            <person name="Kawai M."/>
            <person name="Futagami T."/>
            <person name="Toyoda A."/>
            <person name="Takaki Y."/>
            <person name="Nishi S."/>
            <person name="Hori S."/>
            <person name="Arai W."/>
            <person name="Tsubouchi T."/>
            <person name="Morono Y."/>
            <person name="Uchiyama I."/>
            <person name="Ito T."/>
            <person name="Fujiyama A."/>
            <person name="Inagaki F."/>
            <person name="Takami H."/>
        </authorList>
    </citation>
    <scope>NUCLEOTIDE SEQUENCE</scope>
    <source>
        <strain evidence="4">Expedition CK06-06</strain>
    </source>
</reference>
<evidence type="ECO:0000256" key="1">
    <source>
        <dbReference type="ARBA" id="ARBA00022603"/>
    </source>
</evidence>